<dbReference type="Proteomes" id="UP000286287">
    <property type="component" value="Unassembled WGS sequence"/>
</dbReference>
<accession>A0A418V5W6</accession>
<evidence type="ECO:0000313" key="2">
    <source>
        <dbReference type="Proteomes" id="UP000286287"/>
    </source>
</evidence>
<proteinExistence type="predicted"/>
<sequence>MENNIILSDKAATEAYFATLAAHRPLSRTIAGELAQMSESGAADLLLCGRYGIGTNPIELIQRSGVLRARGVKWCGSRYCPRCQLRMMAALQSKRAKRARAAEAAGLGVAFVQFGQPVGSVGELKVLLDKQQADWKASFPPPSRLPVKWEGAGLEDWLGLDYNIEIDWDAEAEHWHVHAHALAFRRSPWCADSLAFLRACWPHAEPLAWAEVAAAPEAAARYSVKAENSKYYLLNLFDLAQLGMITQVGEYLHAVQRRRLRSPSLTVSRALGLPTAAENEEALMEWLESAPGDMIEQLTIQDWRSKW</sequence>
<keyword evidence="2" id="KW-1185">Reference proteome</keyword>
<dbReference type="AlphaFoldDB" id="A0A418V5W6"/>
<protein>
    <submittedName>
        <fullName evidence="1">Uncharacterized protein</fullName>
    </submittedName>
</protein>
<reference evidence="1 2" key="1">
    <citation type="submission" date="2018-09" db="EMBL/GenBank/DDBJ databases">
        <authorList>
            <person name="Zhu H."/>
        </authorList>
    </citation>
    <scope>NUCLEOTIDE SEQUENCE [LARGE SCALE GENOMIC DNA]</scope>
    <source>
        <strain evidence="1 2">K2S05-167</strain>
    </source>
</reference>
<comment type="caution">
    <text evidence="1">The sequence shown here is derived from an EMBL/GenBank/DDBJ whole genome shotgun (WGS) entry which is preliminary data.</text>
</comment>
<dbReference type="EMBL" id="QYUJ01000014">
    <property type="protein sequence ID" value="RJF71490.1"/>
    <property type="molecule type" value="Genomic_DNA"/>
</dbReference>
<evidence type="ECO:0000313" key="1">
    <source>
        <dbReference type="EMBL" id="RJF71490.1"/>
    </source>
</evidence>
<organism evidence="1 2">
    <name type="scientific">Deinococcus cavernae</name>
    <dbReference type="NCBI Taxonomy" id="2320857"/>
    <lineage>
        <taxon>Bacteria</taxon>
        <taxon>Thermotogati</taxon>
        <taxon>Deinococcota</taxon>
        <taxon>Deinococci</taxon>
        <taxon>Deinococcales</taxon>
        <taxon>Deinococcaceae</taxon>
        <taxon>Deinococcus</taxon>
    </lineage>
</organism>
<name>A0A418V5W6_9DEIO</name>
<gene>
    <name evidence="1" type="ORF">D3875_07835</name>
</gene>